<keyword evidence="3" id="KW-1185">Reference proteome</keyword>
<dbReference type="AlphaFoldDB" id="A0A6P2D6V1"/>
<dbReference type="Proteomes" id="UP000464178">
    <property type="component" value="Chromosome"/>
</dbReference>
<proteinExistence type="predicted"/>
<evidence type="ECO:0000313" key="2">
    <source>
        <dbReference type="EMBL" id="VTR96647.1"/>
    </source>
</evidence>
<dbReference type="KEGG" id="gms:SOIL9_11160"/>
<accession>A0A6P2D6V1</accession>
<name>A0A6P2D6V1_9BACT</name>
<evidence type="ECO:0000313" key="3">
    <source>
        <dbReference type="Proteomes" id="UP000464178"/>
    </source>
</evidence>
<organism evidence="2 3">
    <name type="scientific">Gemmata massiliana</name>
    <dbReference type="NCBI Taxonomy" id="1210884"/>
    <lineage>
        <taxon>Bacteria</taxon>
        <taxon>Pseudomonadati</taxon>
        <taxon>Planctomycetota</taxon>
        <taxon>Planctomycetia</taxon>
        <taxon>Gemmatales</taxon>
        <taxon>Gemmataceae</taxon>
        <taxon>Gemmata</taxon>
    </lineage>
</organism>
<feature type="region of interest" description="Disordered" evidence="1">
    <location>
        <begin position="1"/>
        <end position="25"/>
    </location>
</feature>
<evidence type="ECO:0000256" key="1">
    <source>
        <dbReference type="SAM" id="MobiDB-lite"/>
    </source>
</evidence>
<reference evidence="2 3" key="1">
    <citation type="submission" date="2019-05" db="EMBL/GenBank/DDBJ databases">
        <authorList>
            <consortium name="Science for Life Laboratories"/>
        </authorList>
    </citation>
    <scope>NUCLEOTIDE SEQUENCE [LARGE SCALE GENOMIC DNA]</scope>
    <source>
        <strain evidence="2">Soil9</strain>
    </source>
</reference>
<gene>
    <name evidence="2" type="ORF">SOIL9_11160</name>
</gene>
<sequence>MVVSKTDSIAPGFANKTQKPQTPYPEFPLFPHVTNRWAKKIRGKLCYFGPWNDPDGALKKYEEQKDTLHSGRKPREVSAGVAIKNLCNAYLNYQKAKLGRGDLSPHTWKNYRETAELIVTKFGKSRLVSRICAPITLPSSAR</sequence>
<dbReference type="EMBL" id="LR593886">
    <property type="protein sequence ID" value="VTR96647.1"/>
    <property type="molecule type" value="Genomic_DNA"/>
</dbReference>
<protein>
    <submittedName>
        <fullName evidence="2">Uncharacterized protein</fullName>
    </submittedName>
</protein>